<evidence type="ECO:0000313" key="2">
    <source>
        <dbReference type="Proteomes" id="UP000324800"/>
    </source>
</evidence>
<sequence>MNREMSNKANKVELDCPIKLSIRALIDVDWWITQIRNNKPRNIEIHKTQAMITTDASLKRQGVTLQIPGEETERVKTDNTVVCNRLIKGKAKE</sequence>
<comment type="caution">
    <text evidence="1">The sequence shown here is derived from an EMBL/GenBank/DDBJ whole genome shotgun (WGS) entry which is preliminary data.</text>
</comment>
<name>A0A5J4X878_9EUKA</name>
<reference evidence="1 2" key="1">
    <citation type="submission" date="2019-03" db="EMBL/GenBank/DDBJ databases">
        <title>Single cell metagenomics reveals metabolic interactions within the superorganism composed of flagellate Streblomastix strix and complex community of Bacteroidetes bacteria on its surface.</title>
        <authorList>
            <person name="Treitli S.C."/>
            <person name="Kolisko M."/>
            <person name="Husnik F."/>
            <person name="Keeling P."/>
            <person name="Hampl V."/>
        </authorList>
    </citation>
    <scope>NUCLEOTIDE SEQUENCE [LARGE SCALE GENOMIC DNA]</scope>
    <source>
        <strain evidence="1">ST1C</strain>
    </source>
</reference>
<protein>
    <submittedName>
        <fullName evidence="1">Uncharacterized protein</fullName>
    </submittedName>
</protein>
<proteinExistence type="predicted"/>
<accession>A0A5J4X878</accession>
<organism evidence="1 2">
    <name type="scientific">Streblomastix strix</name>
    <dbReference type="NCBI Taxonomy" id="222440"/>
    <lineage>
        <taxon>Eukaryota</taxon>
        <taxon>Metamonada</taxon>
        <taxon>Preaxostyla</taxon>
        <taxon>Oxymonadida</taxon>
        <taxon>Streblomastigidae</taxon>
        <taxon>Streblomastix</taxon>
    </lineage>
</organism>
<dbReference type="Proteomes" id="UP000324800">
    <property type="component" value="Unassembled WGS sequence"/>
</dbReference>
<dbReference type="AlphaFoldDB" id="A0A5J4X878"/>
<dbReference type="EMBL" id="SNRW01000145">
    <property type="protein sequence ID" value="KAA6403062.1"/>
    <property type="molecule type" value="Genomic_DNA"/>
</dbReference>
<gene>
    <name evidence="1" type="ORF">EZS28_001420</name>
</gene>
<evidence type="ECO:0000313" key="1">
    <source>
        <dbReference type="EMBL" id="KAA6403062.1"/>
    </source>
</evidence>